<dbReference type="AlphaFoldDB" id="A0AAW1CUU3"/>
<evidence type="ECO:0000256" key="1">
    <source>
        <dbReference type="SAM" id="Phobius"/>
    </source>
</evidence>
<accession>A0AAW1CUU3</accession>
<evidence type="ECO:0000313" key="3">
    <source>
        <dbReference type="Proteomes" id="UP001461498"/>
    </source>
</evidence>
<organism evidence="2 3">
    <name type="scientific">Rhynocoris fuscipes</name>
    <dbReference type="NCBI Taxonomy" id="488301"/>
    <lineage>
        <taxon>Eukaryota</taxon>
        <taxon>Metazoa</taxon>
        <taxon>Ecdysozoa</taxon>
        <taxon>Arthropoda</taxon>
        <taxon>Hexapoda</taxon>
        <taxon>Insecta</taxon>
        <taxon>Pterygota</taxon>
        <taxon>Neoptera</taxon>
        <taxon>Paraneoptera</taxon>
        <taxon>Hemiptera</taxon>
        <taxon>Heteroptera</taxon>
        <taxon>Panheteroptera</taxon>
        <taxon>Cimicomorpha</taxon>
        <taxon>Reduviidae</taxon>
        <taxon>Harpactorinae</taxon>
        <taxon>Harpactorini</taxon>
        <taxon>Rhynocoris</taxon>
    </lineage>
</organism>
<dbReference type="Proteomes" id="UP001461498">
    <property type="component" value="Unassembled WGS sequence"/>
</dbReference>
<comment type="caution">
    <text evidence="2">The sequence shown here is derived from an EMBL/GenBank/DDBJ whole genome shotgun (WGS) entry which is preliminary data.</text>
</comment>
<keyword evidence="1" id="KW-1133">Transmembrane helix</keyword>
<protein>
    <submittedName>
        <fullName evidence="2">Uncharacterized protein</fullName>
    </submittedName>
</protein>
<dbReference type="EMBL" id="JAPXFL010000010">
    <property type="protein sequence ID" value="KAK9500613.1"/>
    <property type="molecule type" value="Genomic_DNA"/>
</dbReference>
<reference evidence="2 3" key="1">
    <citation type="submission" date="2022-12" db="EMBL/GenBank/DDBJ databases">
        <title>Chromosome-level genome assembly of true bugs.</title>
        <authorList>
            <person name="Ma L."/>
            <person name="Li H."/>
        </authorList>
    </citation>
    <scope>NUCLEOTIDE SEQUENCE [LARGE SCALE GENOMIC DNA]</scope>
    <source>
        <strain evidence="2">Lab_2022b</strain>
    </source>
</reference>
<keyword evidence="1" id="KW-0472">Membrane</keyword>
<evidence type="ECO:0000313" key="2">
    <source>
        <dbReference type="EMBL" id="KAK9500613.1"/>
    </source>
</evidence>
<keyword evidence="3" id="KW-1185">Reference proteome</keyword>
<name>A0AAW1CUU3_9HEMI</name>
<keyword evidence="1" id="KW-0812">Transmembrane</keyword>
<sequence>MSRGYPQECEGVKRAELKQPNCNGNLAPNGGAAGYTSLLLADTDRQTARSVLVTEHTILGHSGYRPRLVALLVLFLVLLFTSLSGLVFYFNSIIPSLELLGRLTASPPGYVLAVPWFMPNRC</sequence>
<gene>
    <name evidence="2" type="ORF">O3M35_001848</name>
</gene>
<feature type="transmembrane region" description="Helical" evidence="1">
    <location>
        <begin position="68"/>
        <end position="90"/>
    </location>
</feature>
<proteinExistence type="predicted"/>